<dbReference type="GO" id="GO:0003676">
    <property type="term" value="F:nucleic acid binding"/>
    <property type="evidence" value="ECO:0007669"/>
    <property type="project" value="InterPro"/>
</dbReference>
<dbReference type="EMBL" id="CP002880">
    <property type="protein sequence ID" value="AEI82945.1"/>
    <property type="molecule type" value="Genomic_DNA"/>
</dbReference>
<dbReference type="InterPro" id="IPR009057">
    <property type="entry name" value="Homeodomain-like_sf"/>
</dbReference>
<dbReference type="NCBIfam" id="NF033545">
    <property type="entry name" value="transpos_IS630"/>
    <property type="match status" value="1"/>
</dbReference>
<organism evidence="2 3">
    <name type="scientific">Cupriavidus necator (strain ATCC 43291 / DSM 13513 / CCUG 52238 / LMG 8453 / N-1)</name>
    <name type="common">Ralstonia eutropha</name>
    <dbReference type="NCBI Taxonomy" id="1042878"/>
    <lineage>
        <taxon>Bacteria</taxon>
        <taxon>Pseudomonadati</taxon>
        <taxon>Pseudomonadota</taxon>
        <taxon>Betaproteobacteria</taxon>
        <taxon>Burkholderiales</taxon>
        <taxon>Burkholderiaceae</taxon>
        <taxon>Cupriavidus</taxon>
    </lineage>
</organism>
<dbReference type="InterPro" id="IPR047655">
    <property type="entry name" value="Transpos_IS630-like"/>
</dbReference>
<dbReference type="Pfam" id="PF13358">
    <property type="entry name" value="DDE_3"/>
    <property type="match status" value="1"/>
</dbReference>
<evidence type="ECO:0000313" key="3">
    <source>
        <dbReference type="Proteomes" id="UP000006798"/>
    </source>
</evidence>
<dbReference type="PANTHER" id="PTHR30347">
    <property type="entry name" value="POTASSIUM CHANNEL RELATED"/>
    <property type="match status" value="1"/>
</dbReference>
<dbReference type="InterPro" id="IPR052702">
    <property type="entry name" value="MscS-like_channel"/>
</dbReference>
<geneLocation type="plasmid" evidence="2 3">
    <name>pBB2</name>
</geneLocation>
<dbReference type="PANTHER" id="PTHR30347:SF1">
    <property type="entry name" value="MECHANOSENSITIVE CHANNEL MSCK"/>
    <property type="match status" value="1"/>
</dbReference>
<evidence type="ECO:0000259" key="1">
    <source>
        <dbReference type="Pfam" id="PF13358"/>
    </source>
</evidence>
<accession>F8GYK4</accession>
<feature type="domain" description="Tc1-like transposase DDE" evidence="1">
    <location>
        <begin position="179"/>
        <end position="324"/>
    </location>
</feature>
<dbReference type="AlphaFoldDB" id="F8GYK4"/>
<keyword evidence="2" id="KW-0614">Plasmid</keyword>
<dbReference type="SUPFAM" id="SSF46689">
    <property type="entry name" value="Homeodomain-like"/>
    <property type="match status" value="1"/>
</dbReference>
<proteinExistence type="predicted"/>
<dbReference type="HOGENOM" id="CLU_041125_0_0_4"/>
<dbReference type="KEGG" id="cnc:CNE_BB2p01340"/>
<reference evidence="2 3" key="1">
    <citation type="journal article" date="2011" name="J. Bacteriol.">
        <title>Complete genome sequence of the type strain Cupriavidus necator N-1.</title>
        <authorList>
            <person name="Poehlein A."/>
            <person name="Kusian B."/>
            <person name="Friedrich B."/>
            <person name="Daniel R."/>
            <person name="Bowien B."/>
        </authorList>
    </citation>
    <scope>NUCLEOTIDE SEQUENCE [LARGE SCALE GENOMIC DNA]</scope>
    <source>
        <strain evidence="3">ATCC 43291 / DSM 13513 / CCUG 52238 / LMG 8453 / N-1</strain>
        <plasmid evidence="2 3">pBB2</plasmid>
    </source>
</reference>
<dbReference type="InterPro" id="IPR012337">
    <property type="entry name" value="RNaseH-like_sf"/>
</dbReference>
<sequence>MQVDTTDPRWRRSELILSEAEREQLTALTMRRKTAQALALRARIVLACADGIDNKTVAAKQRVTQQTVSKWRAGYVAHRLDGLLDAPRPGAPRTIDDARVDAVIAKTLESVPSGATHWSTRTMAREMDLSQTAVSRIWRAFGLQPHRQETFKLSSDPLFVDKVRDIVGLYLNPPLKAMVLCVDEKSQIQALDRTQPILPLAPGIPEHRTHDYMRHGTTTLFAALDIATGEVIGELHRRHRSSEFLQFLRTIDANVPANLEVHLVMDNYGTHKTPSIKNRFARHPRFHVHFAPTSASWVNQVERWFATLTEKYIRRGTHRSTRQLEEAIRHYLDVYNANPRPIVWCKPADEILASLERFFMRIRRAAL</sequence>
<name>F8GYK4_CUPNN</name>
<dbReference type="Pfam" id="PF13565">
    <property type="entry name" value="HTH_32"/>
    <property type="match status" value="1"/>
</dbReference>
<dbReference type="InterPro" id="IPR038717">
    <property type="entry name" value="Tc1-like_DDE_dom"/>
</dbReference>
<dbReference type="InterPro" id="IPR036397">
    <property type="entry name" value="RNaseH_sf"/>
</dbReference>
<gene>
    <name evidence="2" type="ordered locus">CNE_BB2p01340</name>
</gene>
<protein>
    <submittedName>
        <fullName evidence="2">Transposase</fullName>
    </submittedName>
</protein>
<dbReference type="Gene3D" id="3.30.420.10">
    <property type="entry name" value="Ribonuclease H-like superfamily/Ribonuclease H"/>
    <property type="match status" value="1"/>
</dbReference>
<dbReference type="Proteomes" id="UP000006798">
    <property type="component" value="Plasmid pBB2"/>
</dbReference>
<evidence type="ECO:0000313" key="2">
    <source>
        <dbReference type="EMBL" id="AEI82945.1"/>
    </source>
</evidence>
<dbReference type="SUPFAM" id="SSF53098">
    <property type="entry name" value="Ribonuclease H-like"/>
    <property type="match status" value="1"/>
</dbReference>